<dbReference type="GO" id="GO:1990542">
    <property type="term" value="P:mitochondrial transmembrane transport"/>
    <property type="evidence" value="ECO:0007669"/>
    <property type="project" value="InterPro"/>
</dbReference>
<keyword evidence="8" id="KW-0496">Mitochondrion</keyword>
<reference evidence="12 13" key="1">
    <citation type="journal article" date="2018" name="Nat. Ecol. Evol.">
        <title>Pezizomycetes genomes reveal the molecular basis of ectomycorrhizal truffle lifestyle.</title>
        <authorList>
            <person name="Murat C."/>
            <person name="Payen T."/>
            <person name="Noel B."/>
            <person name="Kuo A."/>
            <person name="Morin E."/>
            <person name="Chen J."/>
            <person name="Kohler A."/>
            <person name="Krizsan K."/>
            <person name="Balestrini R."/>
            <person name="Da Silva C."/>
            <person name="Montanini B."/>
            <person name="Hainaut M."/>
            <person name="Levati E."/>
            <person name="Barry K.W."/>
            <person name="Belfiori B."/>
            <person name="Cichocki N."/>
            <person name="Clum A."/>
            <person name="Dockter R.B."/>
            <person name="Fauchery L."/>
            <person name="Guy J."/>
            <person name="Iotti M."/>
            <person name="Le Tacon F."/>
            <person name="Lindquist E.A."/>
            <person name="Lipzen A."/>
            <person name="Malagnac F."/>
            <person name="Mello A."/>
            <person name="Molinier V."/>
            <person name="Miyauchi S."/>
            <person name="Poulain J."/>
            <person name="Riccioni C."/>
            <person name="Rubini A."/>
            <person name="Sitrit Y."/>
            <person name="Splivallo R."/>
            <person name="Traeger S."/>
            <person name="Wang M."/>
            <person name="Zifcakova L."/>
            <person name="Wipf D."/>
            <person name="Zambonelli A."/>
            <person name="Paolocci F."/>
            <person name="Nowrousian M."/>
            <person name="Ottonello S."/>
            <person name="Baldrian P."/>
            <person name="Spatafora J.W."/>
            <person name="Henrissat B."/>
            <person name="Nagy L.G."/>
            <person name="Aury J.M."/>
            <person name="Wincker P."/>
            <person name="Grigoriev I.V."/>
            <person name="Bonfante P."/>
            <person name="Martin F.M."/>
        </authorList>
    </citation>
    <scope>NUCLEOTIDE SEQUENCE [LARGE SCALE GENOMIC DNA]</scope>
    <source>
        <strain evidence="12 13">CCBAS932</strain>
    </source>
</reference>
<evidence type="ECO:0000256" key="1">
    <source>
        <dbReference type="ARBA" id="ARBA00004448"/>
    </source>
</evidence>
<comment type="subcellular location">
    <subcellularLocation>
        <location evidence="1">Mitochondrion inner membrane</location>
        <topology evidence="1">Multi-pass membrane protein</topology>
    </subcellularLocation>
</comment>
<dbReference type="AlphaFoldDB" id="A0A3N4KDU1"/>
<keyword evidence="7" id="KW-1133">Transmembrane helix</keyword>
<keyword evidence="6" id="KW-0999">Mitochondrion inner membrane</keyword>
<accession>A0A3N4KDU1</accession>
<evidence type="ECO:0000313" key="12">
    <source>
        <dbReference type="EMBL" id="RPB08657.1"/>
    </source>
</evidence>
<name>A0A3N4KDU1_9PEZI</name>
<evidence type="ECO:0000256" key="4">
    <source>
        <dbReference type="ARBA" id="ARBA00022692"/>
    </source>
</evidence>
<dbReference type="SUPFAM" id="SSF103506">
    <property type="entry name" value="Mitochondrial carrier"/>
    <property type="match status" value="1"/>
</dbReference>
<evidence type="ECO:0000256" key="5">
    <source>
        <dbReference type="ARBA" id="ARBA00022737"/>
    </source>
</evidence>
<evidence type="ECO:0000313" key="13">
    <source>
        <dbReference type="Proteomes" id="UP000277580"/>
    </source>
</evidence>
<dbReference type="Proteomes" id="UP000277580">
    <property type="component" value="Unassembled WGS sequence"/>
</dbReference>
<evidence type="ECO:0000256" key="8">
    <source>
        <dbReference type="ARBA" id="ARBA00023128"/>
    </source>
</evidence>
<dbReference type="InterPro" id="IPR023395">
    <property type="entry name" value="MCP_dom_sf"/>
</dbReference>
<proteinExistence type="inferred from homology"/>
<dbReference type="InParanoid" id="A0A3N4KDU1"/>
<evidence type="ECO:0000256" key="3">
    <source>
        <dbReference type="ARBA" id="ARBA00022448"/>
    </source>
</evidence>
<evidence type="ECO:0000256" key="9">
    <source>
        <dbReference type="ARBA" id="ARBA00023136"/>
    </source>
</evidence>
<keyword evidence="4 10" id="KW-0812">Transmembrane</keyword>
<gene>
    <name evidence="12" type="ORF">P167DRAFT_555242</name>
</gene>
<comment type="similarity">
    <text evidence="2 11">Belongs to the mitochondrial carrier (TC 2.A.29) family.</text>
</comment>
<dbReference type="FunCoup" id="A0A3N4KDU1">
    <property type="interactions" value="828"/>
</dbReference>
<evidence type="ECO:0000256" key="10">
    <source>
        <dbReference type="PROSITE-ProRule" id="PRU00282"/>
    </source>
</evidence>
<evidence type="ECO:0000256" key="6">
    <source>
        <dbReference type="ARBA" id="ARBA00022792"/>
    </source>
</evidence>
<dbReference type="OrthoDB" id="1747031at2759"/>
<keyword evidence="9 10" id="KW-0472">Membrane</keyword>
<sequence>MAIPANVIYFTGYDSLRDTLSPLGPTAAPLIAGSAARTIAATVISPVELFRTRLQAAGADHTFSSTLAGVRSMVAAEGVASLWRGLGLTLWRDVPFSGVYWFGYEMVKARLRREREQNWHMGAAPLQTLPSDIHAESTFVDAFVAGAASGAVAALLTTPFDVGKTRRQVAMQVGGGGSMPRLLWGIWRMEGVAGLMRGCVPRMLKVAPACAIMISSYEVGKKAAARMNSRSASL</sequence>
<dbReference type="PROSITE" id="PS50920">
    <property type="entry name" value="SOLCAR"/>
    <property type="match status" value="2"/>
</dbReference>
<dbReference type="InterPro" id="IPR045315">
    <property type="entry name" value="Mtm1-like"/>
</dbReference>
<evidence type="ECO:0000256" key="2">
    <source>
        <dbReference type="ARBA" id="ARBA00006375"/>
    </source>
</evidence>
<dbReference type="Gene3D" id="1.50.40.10">
    <property type="entry name" value="Mitochondrial carrier domain"/>
    <property type="match status" value="1"/>
</dbReference>
<dbReference type="PANTHER" id="PTHR45760">
    <property type="entry name" value="FI19922P1-RELATED"/>
    <property type="match status" value="1"/>
</dbReference>
<evidence type="ECO:0000256" key="11">
    <source>
        <dbReference type="RuleBase" id="RU000488"/>
    </source>
</evidence>
<feature type="repeat" description="Solcar" evidence="10">
    <location>
        <begin position="24"/>
        <end position="110"/>
    </location>
</feature>
<keyword evidence="3 11" id="KW-0813">Transport</keyword>
<organism evidence="12 13">
    <name type="scientific">Morchella conica CCBAS932</name>
    <dbReference type="NCBI Taxonomy" id="1392247"/>
    <lineage>
        <taxon>Eukaryota</taxon>
        <taxon>Fungi</taxon>
        <taxon>Dikarya</taxon>
        <taxon>Ascomycota</taxon>
        <taxon>Pezizomycotina</taxon>
        <taxon>Pezizomycetes</taxon>
        <taxon>Pezizales</taxon>
        <taxon>Morchellaceae</taxon>
        <taxon>Morchella</taxon>
    </lineage>
</organism>
<evidence type="ECO:0000256" key="7">
    <source>
        <dbReference type="ARBA" id="ARBA00022989"/>
    </source>
</evidence>
<dbReference type="Pfam" id="PF00153">
    <property type="entry name" value="Mito_carr"/>
    <property type="match status" value="2"/>
</dbReference>
<dbReference type="STRING" id="1392247.A0A3N4KDU1"/>
<keyword evidence="13" id="KW-1185">Reference proteome</keyword>
<feature type="repeat" description="Solcar" evidence="10">
    <location>
        <begin position="137"/>
        <end position="223"/>
    </location>
</feature>
<keyword evidence="5" id="KW-0677">Repeat</keyword>
<dbReference type="PANTHER" id="PTHR45760:SF2">
    <property type="entry name" value="FI19922P1-RELATED"/>
    <property type="match status" value="1"/>
</dbReference>
<protein>
    <submittedName>
        <fullName evidence="12">Mitochondrial carrier</fullName>
    </submittedName>
</protein>
<dbReference type="EMBL" id="ML119160">
    <property type="protein sequence ID" value="RPB08657.1"/>
    <property type="molecule type" value="Genomic_DNA"/>
</dbReference>
<dbReference type="InterPro" id="IPR018108">
    <property type="entry name" value="MCP_transmembrane"/>
</dbReference>
<dbReference type="GO" id="GO:0005743">
    <property type="term" value="C:mitochondrial inner membrane"/>
    <property type="evidence" value="ECO:0007669"/>
    <property type="project" value="UniProtKB-SubCell"/>
</dbReference>